<reference evidence="3 5" key="1">
    <citation type="submission" date="2016-10" db="EMBL/GenBank/DDBJ databases">
        <authorList>
            <person name="Varghese N."/>
            <person name="Submissions S."/>
        </authorList>
    </citation>
    <scope>NUCLEOTIDE SEQUENCE [LARGE SCALE GENOMIC DNA]</scope>
    <source>
        <strain evidence="3 5">GMCC 1.11211</strain>
    </source>
</reference>
<accession>A0A1I2ZYP9</accession>
<evidence type="ECO:0000313" key="6">
    <source>
        <dbReference type="Proteomes" id="UP000297963"/>
    </source>
</evidence>
<evidence type="ECO:0000313" key="3">
    <source>
        <dbReference type="EMBL" id="SFH42800.1"/>
    </source>
</evidence>
<dbReference type="InterPro" id="IPR029058">
    <property type="entry name" value="AB_hydrolase_fold"/>
</dbReference>
<dbReference type="InterPro" id="IPR000073">
    <property type="entry name" value="AB_hydrolase_1"/>
</dbReference>
<protein>
    <submittedName>
        <fullName evidence="3 4">4-carboxymuconolactone decarboxylase</fullName>
        <ecNumber evidence="4">4.1.1.44</ecNumber>
    </submittedName>
</protein>
<dbReference type="NCBIfam" id="TIGR02425">
    <property type="entry name" value="decarb_PcaC"/>
    <property type="match status" value="1"/>
</dbReference>
<dbReference type="Gene3D" id="1.20.1290.10">
    <property type="entry name" value="AhpD-like"/>
    <property type="match status" value="1"/>
</dbReference>
<evidence type="ECO:0000313" key="4">
    <source>
        <dbReference type="EMBL" id="TFB82774.1"/>
    </source>
</evidence>
<dbReference type="Proteomes" id="UP000297963">
    <property type="component" value="Unassembled WGS sequence"/>
</dbReference>
<feature type="domain" description="AB hydrolase-1" evidence="2">
    <location>
        <begin position="28"/>
        <end position="256"/>
    </location>
</feature>
<dbReference type="PANTHER" id="PTHR33570">
    <property type="entry name" value="4-CARBOXYMUCONOLACTONE DECARBOXYLASE FAMILY PROTEIN"/>
    <property type="match status" value="1"/>
</dbReference>
<dbReference type="InterPro" id="IPR003779">
    <property type="entry name" value="CMD-like"/>
</dbReference>
<sequence length="408" mass="42246">MPVLRSTVPTLIGTVTPVRGPAAAPPLVVLGPSLGTTTSLWNSVVCALAETSRVLRFDLPGHGASPAASHPFTVAQLADAVITLVDSIGGGAFHYAGVSLGGAIGLELSLRHPERLLSLAAICTGPKIGTPDGWRERAAQIRGSGTPSVVVSSAERWFAPGFLERDPAAGSAALNELTTLDDESYALCCEALAHYDVTDTVDGIRTPTLCLSGEFDIATPTQQLVDLAAAIPGARHQVIAGAAHLPALERPTEVARLLQALYDSPVPGGGTAVSARTAASAYADGMTVRRAVLGDAHVDRATAAITPETADFQDFITRYAWGEIWTRPGLDRRTRSFLTIAALVTGGHEGELAMHVRAALTNGLSRAEISEAILHTAIYAGVPAANAAFAVARDTFAELDAAATTPTT</sequence>
<feature type="domain" description="Carboxymuconolactone decarboxylase-like" evidence="1">
    <location>
        <begin position="311"/>
        <end position="394"/>
    </location>
</feature>
<proteinExistence type="predicted"/>
<dbReference type="PRINTS" id="PR00111">
    <property type="entry name" value="ABHYDROLASE"/>
</dbReference>
<comment type="caution">
    <text evidence="4">The sequence shown here is derived from an EMBL/GenBank/DDBJ whole genome shotgun (WGS) entry which is preliminary data.</text>
</comment>
<dbReference type="RefSeq" id="WP_092449026.1">
    <property type="nucleotide sequence ID" value="NZ_BKAC01000004.1"/>
</dbReference>
<keyword evidence="4" id="KW-0456">Lyase</keyword>
<dbReference type="InterPro" id="IPR052512">
    <property type="entry name" value="4CMD/NDH-1_regulator"/>
</dbReference>
<dbReference type="SUPFAM" id="SSF69118">
    <property type="entry name" value="AhpD-like"/>
    <property type="match status" value="1"/>
</dbReference>
<reference evidence="4 6" key="2">
    <citation type="submission" date="2019-03" db="EMBL/GenBank/DDBJ databases">
        <title>Genomics of glacier-inhabiting Cryobacterium strains.</title>
        <authorList>
            <person name="Liu Q."/>
            <person name="Xin Y.-H."/>
        </authorList>
    </citation>
    <scope>NUCLEOTIDE SEQUENCE [LARGE SCALE GENOMIC DNA]</scope>
    <source>
        <strain evidence="4 6">Hh34</strain>
    </source>
</reference>
<dbReference type="EMBL" id="SOFE01000023">
    <property type="protein sequence ID" value="TFB82774.1"/>
    <property type="molecule type" value="Genomic_DNA"/>
</dbReference>
<dbReference type="Pfam" id="PF12697">
    <property type="entry name" value="Abhydrolase_6"/>
    <property type="match status" value="1"/>
</dbReference>
<evidence type="ECO:0000259" key="2">
    <source>
        <dbReference type="Pfam" id="PF12697"/>
    </source>
</evidence>
<dbReference type="GO" id="GO:0051920">
    <property type="term" value="F:peroxiredoxin activity"/>
    <property type="evidence" value="ECO:0007669"/>
    <property type="project" value="InterPro"/>
</dbReference>
<gene>
    <name evidence="4" type="primary">pcaC</name>
    <name evidence="4" type="ORF">E3O11_12975</name>
    <name evidence="3" type="ORF">SAMN05216274_10539</name>
</gene>
<dbReference type="EMBL" id="FOPW01000005">
    <property type="protein sequence ID" value="SFH42800.1"/>
    <property type="molecule type" value="Genomic_DNA"/>
</dbReference>
<dbReference type="InterPro" id="IPR012788">
    <property type="entry name" value="Decarb_PcaC"/>
</dbReference>
<dbReference type="SUPFAM" id="SSF53474">
    <property type="entry name" value="alpha/beta-Hydrolases"/>
    <property type="match status" value="1"/>
</dbReference>
<dbReference type="STRING" id="995038.SAMN05216274_10539"/>
<dbReference type="Proteomes" id="UP000199681">
    <property type="component" value="Unassembled WGS sequence"/>
</dbReference>
<dbReference type="GO" id="GO:0047575">
    <property type="term" value="F:4-carboxymuconolactone decarboxylase activity"/>
    <property type="evidence" value="ECO:0007669"/>
    <property type="project" value="UniProtKB-EC"/>
</dbReference>
<dbReference type="Pfam" id="PF02627">
    <property type="entry name" value="CMD"/>
    <property type="match status" value="1"/>
</dbReference>
<dbReference type="Gene3D" id="3.40.50.1820">
    <property type="entry name" value="alpha/beta hydrolase"/>
    <property type="match status" value="1"/>
</dbReference>
<organism evidence="4 6">
    <name type="scientific">Cryobacterium levicorallinum</name>
    <dbReference type="NCBI Taxonomy" id="995038"/>
    <lineage>
        <taxon>Bacteria</taxon>
        <taxon>Bacillati</taxon>
        <taxon>Actinomycetota</taxon>
        <taxon>Actinomycetes</taxon>
        <taxon>Micrococcales</taxon>
        <taxon>Microbacteriaceae</taxon>
        <taxon>Cryobacterium</taxon>
    </lineage>
</organism>
<dbReference type="InterPro" id="IPR029032">
    <property type="entry name" value="AhpD-like"/>
</dbReference>
<name>A0A1I2ZYP9_9MICO</name>
<evidence type="ECO:0000259" key="1">
    <source>
        <dbReference type="Pfam" id="PF02627"/>
    </source>
</evidence>
<dbReference type="AlphaFoldDB" id="A0A1I2ZYP9"/>
<keyword evidence="5" id="KW-1185">Reference proteome</keyword>
<evidence type="ECO:0000313" key="5">
    <source>
        <dbReference type="Proteomes" id="UP000199681"/>
    </source>
</evidence>
<dbReference type="PANTHER" id="PTHR33570:SF2">
    <property type="entry name" value="CARBOXYMUCONOLACTONE DECARBOXYLASE-LIKE DOMAIN-CONTAINING PROTEIN"/>
    <property type="match status" value="1"/>
</dbReference>
<dbReference type="EC" id="4.1.1.44" evidence="4"/>